<organism evidence="1 2">
    <name type="scientific">Brassica oleracea var. oleracea</name>
    <dbReference type="NCBI Taxonomy" id="109376"/>
    <lineage>
        <taxon>Eukaryota</taxon>
        <taxon>Viridiplantae</taxon>
        <taxon>Streptophyta</taxon>
        <taxon>Embryophyta</taxon>
        <taxon>Tracheophyta</taxon>
        <taxon>Spermatophyta</taxon>
        <taxon>Magnoliopsida</taxon>
        <taxon>eudicotyledons</taxon>
        <taxon>Gunneridae</taxon>
        <taxon>Pentapetalae</taxon>
        <taxon>rosids</taxon>
        <taxon>malvids</taxon>
        <taxon>Brassicales</taxon>
        <taxon>Brassicaceae</taxon>
        <taxon>Brassiceae</taxon>
        <taxon>Brassica</taxon>
    </lineage>
</organism>
<dbReference type="Gramene" id="Bo4g165010.1">
    <property type="protein sequence ID" value="Bo4g165010.1"/>
    <property type="gene ID" value="Bo4g165010"/>
</dbReference>
<evidence type="ECO:0000313" key="1">
    <source>
        <dbReference type="EnsemblPlants" id="Bo4g165010.1"/>
    </source>
</evidence>
<sequence length="197" mass="21960">CADRTRRVWQIAANLLVGELFRGVGITIGGAAEDSLLDKEELRTRCDSSKTNSLERMSSSARGGVDDNLQLLLMELLEGVWSQLTKGKKSHRFSNWWKSVLEFADGFWLCGFRLGYLGKADMGPKLGEAEDCVILESDDMNKVTQHFVKVTQHFVNVAVSIFGISVVGGTIPYVCRRWFISPSVAINRLVRTPFAMV</sequence>
<dbReference type="EnsemblPlants" id="Bo4g165010.1">
    <property type="protein sequence ID" value="Bo4g165010.1"/>
    <property type="gene ID" value="Bo4g165010"/>
</dbReference>
<accession>A0A0D3C2H1</accession>
<name>A0A0D3C2H1_BRAOL</name>
<evidence type="ECO:0000313" key="2">
    <source>
        <dbReference type="Proteomes" id="UP000032141"/>
    </source>
</evidence>
<protein>
    <submittedName>
        <fullName evidence="1">Uncharacterized protein</fullName>
    </submittedName>
</protein>
<dbReference type="AlphaFoldDB" id="A0A0D3C2H1"/>
<dbReference type="HOGENOM" id="CLU_1387390_0_0_1"/>
<reference evidence="1" key="2">
    <citation type="submission" date="2015-03" db="UniProtKB">
        <authorList>
            <consortium name="EnsemblPlants"/>
        </authorList>
    </citation>
    <scope>IDENTIFICATION</scope>
</reference>
<keyword evidence="2" id="KW-1185">Reference proteome</keyword>
<proteinExistence type="predicted"/>
<reference evidence="1 2" key="1">
    <citation type="journal article" date="2014" name="Genome Biol.">
        <title>Transcriptome and methylome profiling reveals relics of genome dominance in the mesopolyploid Brassica oleracea.</title>
        <authorList>
            <person name="Parkin I.A."/>
            <person name="Koh C."/>
            <person name="Tang H."/>
            <person name="Robinson S.J."/>
            <person name="Kagale S."/>
            <person name="Clarke W.E."/>
            <person name="Town C.D."/>
            <person name="Nixon J."/>
            <person name="Krishnakumar V."/>
            <person name="Bidwell S.L."/>
            <person name="Denoeud F."/>
            <person name="Belcram H."/>
            <person name="Links M.G."/>
            <person name="Just J."/>
            <person name="Clarke C."/>
            <person name="Bender T."/>
            <person name="Huebert T."/>
            <person name="Mason A.S."/>
            <person name="Pires J.C."/>
            <person name="Barker G."/>
            <person name="Moore J."/>
            <person name="Walley P.G."/>
            <person name="Manoli S."/>
            <person name="Batley J."/>
            <person name="Edwards D."/>
            <person name="Nelson M.N."/>
            <person name="Wang X."/>
            <person name="Paterson A.H."/>
            <person name="King G."/>
            <person name="Bancroft I."/>
            <person name="Chalhoub B."/>
            <person name="Sharpe A.G."/>
        </authorList>
    </citation>
    <scope>NUCLEOTIDE SEQUENCE</scope>
    <source>
        <strain evidence="1 2">cv. TO1000</strain>
    </source>
</reference>
<dbReference type="Proteomes" id="UP000032141">
    <property type="component" value="Chromosome C4"/>
</dbReference>